<accession>A0A3M9MIP5</accession>
<dbReference type="EMBL" id="RJJD01000010">
    <property type="protein sequence ID" value="RNI25027.1"/>
    <property type="molecule type" value="Genomic_DNA"/>
</dbReference>
<name>A0A3M9MIP5_9BACT</name>
<feature type="domain" description="DUF2062" evidence="2">
    <location>
        <begin position="24"/>
        <end position="158"/>
    </location>
</feature>
<dbReference type="InterPro" id="IPR018639">
    <property type="entry name" value="DUF2062"/>
</dbReference>
<gene>
    <name evidence="3" type="ORF">EFB08_16455</name>
</gene>
<sequence>MRNVLLFRKGNLKHFIRRKLWEPVLEMVKQGITPHQLALTITLGAGFGMVPFLGLTTLLCTFWAIRFRLNVAFTILIGYLMQPVQIALYVPFVDLGQTIFPVTPIPFSLDKLTTMFQADWLNALQQLWLANLVGIMAWLLCFIPFGFAMYFSSRKVLHRVLPAAQVA</sequence>
<feature type="transmembrane region" description="Helical" evidence="1">
    <location>
        <begin position="37"/>
        <end position="65"/>
    </location>
</feature>
<reference evidence="3 4" key="1">
    <citation type="submission" date="2018-11" db="EMBL/GenBank/DDBJ databases">
        <title>Rufibacter latericius sp. nov., isolated from water in Baiyang Lake.</title>
        <authorList>
            <person name="Yang Y."/>
        </authorList>
    </citation>
    <scope>NUCLEOTIDE SEQUENCE [LARGE SCALE GENOMIC DNA]</scope>
    <source>
        <strain evidence="3 4">R-22-1c-1</strain>
    </source>
</reference>
<dbReference type="AlphaFoldDB" id="A0A3M9MIP5"/>
<organism evidence="3 4">
    <name type="scientific">Rufibacter latericius</name>
    <dbReference type="NCBI Taxonomy" id="2487040"/>
    <lineage>
        <taxon>Bacteria</taxon>
        <taxon>Pseudomonadati</taxon>
        <taxon>Bacteroidota</taxon>
        <taxon>Cytophagia</taxon>
        <taxon>Cytophagales</taxon>
        <taxon>Hymenobacteraceae</taxon>
        <taxon>Rufibacter</taxon>
    </lineage>
</organism>
<protein>
    <submittedName>
        <fullName evidence="3">DUF2062 domain-containing protein</fullName>
    </submittedName>
</protein>
<dbReference type="Pfam" id="PF09835">
    <property type="entry name" value="DUF2062"/>
    <property type="match status" value="1"/>
</dbReference>
<dbReference type="PANTHER" id="PTHR35102">
    <property type="entry name" value="E3 UBIQUITIN-PROTEIN LIGASE"/>
    <property type="match status" value="1"/>
</dbReference>
<comment type="caution">
    <text evidence="3">The sequence shown here is derived from an EMBL/GenBank/DDBJ whole genome shotgun (WGS) entry which is preliminary data.</text>
</comment>
<keyword evidence="1" id="KW-1133">Transmembrane helix</keyword>
<dbReference type="PANTHER" id="PTHR35102:SF1">
    <property type="entry name" value="E3 UBIQUITIN-PROTEIN LIGASE"/>
    <property type="match status" value="1"/>
</dbReference>
<evidence type="ECO:0000313" key="3">
    <source>
        <dbReference type="EMBL" id="RNI25027.1"/>
    </source>
</evidence>
<evidence type="ECO:0000259" key="2">
    <source>
        <dbReference type="Pfam" id="PF09835"/>
    </source>
</evidence>
<evidence type="ECO:0000313" key="4">
    <source>
        <dbReference type="Proteomes" id="UP000272117"/>
    </source>
</evidence>
<dbReference type="Proteomes" id="UP000272117">
    <property type="component" value="Unassembled WGS sequence"/>
</dbReference>
<proteinExistence type="predicted"/>
<keyword evidence="4" id="KW-1185">Reference proteome</keyword>
<keyword evidence="1" id="KW-0812">Transmembrane</keyword>
<keyword evidence="1" id="KW-0472">Membrane</keyword>
<evidence type="ECO:0000256" key="1">
    <source>
        <dbReference type="SAM" id="Phobius"/>
    </source>
</evidence>
<feature type="transmembrane region" description="Helical" evidence="1">
    <location>
        <begin position="127"/>
        <end position="151"/>
    </location>
</feature>